<evidence type="ECO:0000256" key="11">
    <source>
        <dbReference type="ARBA" id="ARBA00022729"/>
    </source>
</evidence>
<evidence type="ECO:0000256" key="19">
    <source>
        <dbReference type="ARBA" id="ARBA00023228"/>
    </source>
</evidence>
<keyword evidence="12" id="KW-0378">Hydrolase</keyword>
<dbReference type="GO" id="GO:0005764">
    <property type="term" value="C:lysosome"/>
    <property type="evidence" value="ECO:0007669"/>
    <property type="project" value="UniProtKB-SubCell"/>
</dbReference>
<evidence type="ECO:0000256" key="14">
    <source>
        <dbReference type="ARBA" id="ARBA00022833"/>
    </source>
</evidence>
<evidence type="ECO:0000256" key="22">
    <source>
        <dbReference type="SAM" id="SignalP"/>
    </source>
</evidence>
<dbReference type="FunFam" id="3.40.630.10:FF:000036">
    <property type="entry name" value="Carboxypeptidase Q"/>
    <property type="match status" value="1"/>
</dbReference>
<keyword evidence="10" id="KW-0479">Metal-binding</keyword>
<evidence type="ECO:0000313" key="24">
    <source>
        <dbReference type="EMBL" id="CAH0393820.1"/>
    </source>
</evidence>
<evidence type="ECO:0000256" key="9">
    <source>
        <dbReference type="ARBA" id="ARBA00022670"/>
    </source>
</evidence>
<evidence type="ECO:0000256" key="13">
    <source>
        <dbReference type="ARBA" id="ARBA00022824"/>
    </source>
</evidence>
<evidence type="ECO:0000256" key="3">
    <source>
        <dbReference type="ARBA" id="ARBA00004555"/>
    </source>
</evidence>
<keyword evidence="14" id="KW-0862">Zinc</keyword>
<evidence type="ECO:0000259" key="23">
    <source>
        <dbReference type="Pfam" id="PF04389"/>
    </source>
</evidence>
<evidence type="ECO:0000256" key="5">
    <source>
        <dbReference type="ARBA" id="ARBA00010918"/>
    </source>
</evidence>
<dbReference type="Gene3D" id="3.40.630.10">
    <property type="entry name" value="Zn peptidases"/>
    <property type="match status" value="1"/>
</dbReference>
<evidence type="ECO:0000256" key="4">
    <source>
        <dbReference type="ARBA" id="ARBA00004613"/>
    </source>
</evidence>
<evidence type="ECO:0000256" key="17">
    <source>
        <dbReference type="ARBA" id="ARBA00023145"/>
    </source>
</evidence>
<dbReference type="Gene3D" id="3.50.30.30">
    <property type="match status" value="1"/>
</dbReference>
<evidence type="ECO:0000256" key="8">
    <source>
        <dbReference type="ARBA" id="ARBA00022645"/>
    </source>
</evidence>
<dbReference type="GO" id="GO:0005794">
    <property type="term" value="C:Golgi apparatus"/>
    <property type="evidence" value="ECO:0007669"/>
    <property type="project" value="UniProtKB-SubCell"/>
</dbReference>
<evidence type="ECO:0000256" key="6">
    <source>
        <dbReference type="ARBA" id="ARBA00014116"/>
    </source>
</evidence>
<dbReference type="FunFam" id="3.50.30.30:FF:000009">
    <property type="entry name" value="Carboxypeptidase Q"/>
    <property type="match status" value="1"/>
</dbReference>
<dbReference type="GO" id="GO:0005783">
    <property type="term" value="C:endoplasmic reticulum"/>
    <property type="evidence" value="ECO:0007669"/>
    <property type="project" value="UniProtKB-SubCell"/>
</dbReference>
<comment type="subunit">
    <text evidence="20">Homodimer. The monomeric form is inactive while the homodimer is active.</text>
</comment>
<dbReference type="Proteomes" id="UP001152759">
    <property type="component" value="Chromosome 7"/>
</dbReference>
<feature type="signal peptide" evidence="22">
    <location>
        <begin position="1"/>
        <end position="20"/>
    </location>
</feature>
<comment type="similarity">
    <text evidence="5">Belongs to the peptidase M28 family.</text>
</comment>
<keyword evidence="17" id="KW-0865">Zymogen</keyword>
<dbReference type="CDD" id="cd03883">
    <property type="entry name" value="M28_Pgcp_like"/>
    <property type="match status" value="1"/>
</dbReference>
<keyword evidence="19" id="KW-0458">Lysosome</keyword>
<dbReference type="KEGG" id="btab:109041329"/>
<evidence type="ECO:0000256" key="1">
    <source>
        <dbReference type="ARBA" id="ARBA00004240"/>
    </source>
</evidence>
<organism evidence="24 25">
    <name type="scientific">Bemisia tabaci</name>
    <name type="common">Sweetpotato whitefly</name>
    <name type="synonym">Aleurodes tabaci</name>
    <dbReference type="NCBI Taxonomy" id="7038"/>
    <lineage>
        <taxon>Eukaryota</taxon>
        <taxon>Metazoa</taxon>
        <taxon>Ecdysozoa</taxon>
        <taxon>Arthropoda</taxon>
        <taxon>Hexapoda</taxon>
        <taxon>Insecta</taxon>
        <taxon>Pterygota</taxon>
        <taxon>Neoptera</taxon>
        <taxon>Paraneoptera</taxon>
        <taxon>Hemiptera</taxon>
        <taxon>Sternorrhyncha</taxon>
        <taxon>Aleyrodoidea</taxon>
        <taxon>Aleyrodidae</taxon>
        <taxon>Aleyrodinae</taxon>
        <taxon>Bemisia</taxon>
    </lineage>
</organism>
<evidence type="ECO:0000256" key="18">
    <source>
        <dbReference type="ARBA" id="ARBA00023180"/>
    </source>
</evidence>
<dbReference type="InterPro" id="IPR039866">
    <property type="entry name" value="CPQ"/>
</dbReference>
<evidence type="ECO:0000313" key="25">
    <source>
        <dbReference type="Proteomes" id="UP001152759"/>
    </source>
</evidence>
<dbReference type="InterPro" id="IPR007484">
    <property type="entry name" value="Peptidase_M28"/>
</dbReference>
<feature type="chain" id="PRO_5040299351" description="Carboxypeptidase Q" evidence="22">
    <location>
        <begin position="21"/>
        <end position="472"/>
    </location>
</feature>
<dbReference type="GO" id="GO:0005615">
    <property type="term" value="C:extracellular space"/>
    <property type="evidence" value="ECO:0007669"/>
    <property type="project" value="TreeGrafter"/>
</dbReference>
<dbReference type="Pfam" id="PF04389">
    <property type="entry name" value="Peptidase_M28"/>
    <property type="match status" value="1"/>
</dbReference>
<evidence type="ECO:0000256" key="15">
    <source>
        <dbReference type="ARBA" id="ARBA00023034"/>
    </source>
</evidence>
<keyword evidence="25" id="KW-1185">Reference proteome</keyword>
<dbReference type="AlphaFoldDB" id="A0A9P0AKL6"/>
<dbReference type="PANTHER" id="PTHR12053:SF3">
    <property type="entry name" value="CARBOXYPEPTIDASE Q"/>
    <property type="match status" value="1"/>
</dbReference>
<keyword evidence="9" id="KW-0645">Protease</keyword>
<protein>
    <recommendedName>
        <fullName evidence="6">Carboxypeptidase Q</fullName>
    </recommendedName>
    <alternativeName>
        <fullName evidence="21">Plasma glutamate carboxypeptidase</fullName>
    </alternativeName>
</protein>
<evidence type="ECO:0000256" key="12">
    <source>
        <dbReference type="ARBA" id="ARBA00022801"/>
    </source>
</evidence>
<dbReference type="GO" id="GO:0004180">
    <property type="term" value="F:carboxypeptidase activity"/>
    <property type="evidence" value="ECO:0007669"/>
    <property type="project" value="UniProtKB-KW"/>
</dbReference>
<keyword evidence="7" id="KW-0964">Secreted</keyword>
<evidence type="ECO:0000256" key="16">
    <source>
        <dbReference type="ARBA" id="ARBA00023049"/>
    </source>
</evidence>
<comment type="subcellular location">
    <subcellularLocation>
        <location evidence="1">Endoplasmic reticulum</location>
    </subcellularLocation>
    <subcellularLocation>
        <location evidence="3">Golgi apparatus</location>
    </subcellularLocation>
    <subcellularLocation>
        <location evidence="2">Lysosome</location>
    </subcellularLocation>
    <subcellularLocation>
        <location evidence="4">Secreted</location>
    </subcellularLocation>
</comment>
<dbReference type="GO" id="GO:0006508">
    <property type="term" value="P:proteolysis"/>
    <property type="evidence" value="ECO:0007669"/>
    <property type="project" value="UniProtKB-KW"/>
</dbReference>
<dbReference type="GO" id="GO:0046872">
    <property type="term" value="F:metal ion binding"/>
    <property type="evidence" value="ECO:0007669"/>
    <property type="project" value="UniProtKB-KW"/>
</dbReference>
<dbReference type="EMBL" id="OU963868">
    <property type="protein sequence ID" value="CAH0393820.1"/>
    <property type="molecule type" value="Genomic_DNA"/>
</dbReference>
<sequence>MNSEICRTSFFLLTVALSGGESAAGLGSDFLRAEIQTYAPIVQKIFKYVVDGGYKNVTYDSLADFTDRFGSRLAGTRNLEDSIDFILEKSEELGLENVRGEDVQVPHWERGFEAAYLLSPRKTEIKILGLGHSIGTPPEGLTADVVVVDSFEELERLNSTNTDAIKGKILVFNEAYVWYGVTVEYRGRAAVEAGKYGAVATLVRSVAPFSINSPHTGSMNYAENVTKVPVACISIEAAEMLRRMVDRGSQVTIKLIMNAKEYGPETSRNVIAEIGGFSKPLEQVIISGHIDSWDVGQGAMDDGGGAFISWHSLIVLKNLGLRPRRTIRGILWTAEEWGYVGAKEYLNRHRSDLEKINFVMESDGGTFTPLGLEVAASDAAATIIQEILNLMGYINATQIKRYKSVGSDIELFINEGIPAASLLNDNERYFWFHHSEGDMMTVQNPQDMDKCTALWAAVAYVIADLKDPMPRR</sequence>
<dbReference type="GO" id="GO:0070573">
    <property type="term" value="F:metallodipeptidase activity"/>
    <property type="evidence" value="ECO:0007669"/>
    <property type="project" value="InterPro"/>
</dbReference>
<proteinExistence type="inferred from homology"/>
<keyword evidence="13" id="KW-0256">Endoplasmic reticulum</keyword>
<dbReference type="PANTHER" id="PTHR12053">
    <property type="entry name" value="PROTEASE FAMILY M28 PLASMA GLUTAMATE CARBOXYPEPTIDASE-RELATED"/>
    <property type="match status" value="1"/>
</dbReference>
<keyword evidence="11 22" id="KW-0732">Signal</keyword>
<feature type="domain" description="Peptidase M28" evidence="23">
    <location>
        <begin position="269"/>
        <end position="458"/>
    </location>
</feature>
<name>A0A9P0AKL6_BEMTA</name>
<dbReference type="SUPFAM" id="SSF53187">
    <property type="entry name" value="Zn-dependent exopeptidases"/>
    <property type="match status" value="1"/>
</dbReference>
<evidence type="ECO:0000256" key="2">
    <source>
        <dbReference type="ARBA" id="ARBA00004371"/>
    </source>
</evidence>
<keyword evidence="15" id="KW-0333">Golgi apparatus</keyword>
<evidence type="ECO:0000256" key="20">
    <source>
        <dbReference type="ARBA" id="ARBA00025833"/>
    </source>
</evidence>
<keyword evidence="18" id="KW-0325">Glycoprotein</keyword>
<keyword evidence="16" id="KW-0482">Metalloprotease</keyword>
<evidence type="ECO:0000256" key="21">
    <source>
        <dbReference type="ARBA" id="ARBA00033328"/>
    </source>
</evidence>
<keyword evidence="8" id="KW-0121">Carboxypeptidase</keyword>
<reference evidence="24" key="1">
    <citation type="submission" date="2021-12" db="EMBL/GenBank/DDBJ databases">
        <authorList>
            <person name="King R."/>
        </authorList>
    </citation>
    <scope>NUCLEOTIDE SEQUENCE</scope>
</reference>
<evidence type="ECO:0000256" key="10">
    <source>
        <dbReference type="ARBA" id="ARBA00022723"/>
    </source>
</evidence>
<accession>A0A9P0AKL6</accession>
<gene>
    <name evidence="24" type="ORF">BEMITA_LOCUS12181</name>
</gene>
<evidence type="ECO:0000256" key="7">
    <source>
        <dbReference type="ARBA" id="ARBA00022525"/>
    </source>
</evidence>
<dbReference type="GO" id="GO:0043171">
    <property type="term" value="P:peptide catabolic process"/>
    <property type="evidence" value="ECO:0007669"/>
    <property type="project" value="TreeGrafter"/>
</dbReference>